<dbReference type="Proteomes" id="UP000660110">
    <property type="component" value="Unassembled WGS sequence"/>
</dbReference>
<gene>
    <name evidence="4" type="ORF">GCM10010954_22020</name>
</gene>
<evidence type="ECO:0000259" key="1">
    <source>
        <dbReference type="Pfam" id="PF24734"/>
    </source>
</evidence>
<comment type="caution">
    <text evidence="4">The sequence shown here is derived from an EMBL/GenBank/DDBJ whole genome shotgun (WGS) entry which is preliminary data.</text>
</comment>
<evidence type="ECO:0000259" key="2">
    <source>
        <dbReference type="Pfam" id="PF24735"/>
    </source>
</evidence>
<keyword evidence="5" id="KW-1185">Reference proteome</keyword>
<reference evidence="4" key="1">
    <citation type="journal article" date="2014" name="Int. J. Syst. Evol. Microbiol.">
        <title>Complete genome sequence of Corynebacterium casei LMG S-19264T (=DSM 44701T), isolated from a smear-ripened cheese.</title>
        <authorList>
            <consortium name="US DOE Joint Genome Institute (JGI-PGF)"/>
            <person name="Walter F."/>
            <person name="Albersmeier A."/>
            <person name="Kalinowski J."/>
            <person name="Ruckert C."/>
        </authorList>
    </citation>
    <scope>NUCLEOTIDE SEQUENCE</scope>
    <source>
        <strain evidence="4">CGMCC 1.12153</strain>
    </source>
</reference>
<evidence type="ECO:0000313" key="4">
    <source>
        <dbReference type="EMBL" id="GGF22816.1"/>
    </source>
</evidence>
<feature type="domain" description="DUF7713" evidence="3">
    <location>
        <begin position="121"/>
        <end position="182"/>
    </location>
</feature>
<evidence type="ECO:0000259" key="3">
    <source>
        <dbReference type="Pfam" id="PF24828"/>
    </source>
</evidence>
<dbReference type="InterPro" id="IPR056103">
    <property type="entry name" value="DUF7686"/>
</dbReference>
<proteinExistence type="predicted"/>
<reference evidence="4" key="2">
    <citation type="submission" date="2020-09" db="EMBL/GenBank/DDBJ databases">
        <authorList>
            <person name="Sun Q."/>
            <person name="Zhou Y."/>
        </authorList>
    </citation>
    <scope>NUCLEOTIDE SEQUENCE</scope>
    <source>
        <strain evidence="4">CGMCC 1.12153</strain>
    </source>
</reference>
<name>A0A917B591_HALAA</name>
<dbReference type="InterPro" id="IPR056102">
    <property type="entry name" value="DUF7685"/>
</dbReference>
<dbReference type="AlphaFoldDB" id="A0A917B591"/>
<dbReference type="EMBL" id="BMEL01000002">
    <property type="protein sequence ID" value="GGF22816.1"/>
    <property type="molecule type" value="Genomic_DNA"/>
</dbReference>
<dbReference type="Pfam" id="PF24828">
    <property type="entry name" value="DUF7713"/>
    <property type="match status" value="1"/>
</dbReference>
<dbReference type="Pfam" id="PF24735">
    <property type="entry name" value="DUF7686"/>
    <property type="match status" value="1"/>
</dbReference>
<dbReference type="Pfam" id="PF24734">
    <property type="entry name" value="DUF7685"/>
    <property type="match status" value="1"/>
</dbReference>
<accession>A0A917B591</accession>
<organism evidence="4 5">
    <name type="scientific">Halobacillus andaensis</name>
    <dbReference type="NCBI Taxonomy" id="1176239"/>
    <lineage>
        <taxon>Bacteria</taxon>
        <taxon>Bacillati</taxon>
        <taxon>Bacillota</taxon>
        <taxon>Bacilli</taxon>
        <taxon>Bacillales</taxon>
        <taxon>Bacillaceae</taxon>
        <taxon>Halobacillus</taxon>
    </lineage>
</organism>
<sequence length="186" mass="21744">MEKCNQCNEHEASIVLTTNSAKEYFCRSCYNHRMADELGIEYKEQINSFSVMDHSGEKRHFEVEEHLHPEGFYIEARESQQDGYLFAVDGELHEKIERLIAKLKNKVKRGVSQSFIQVSSFPNGEIVHRLKRDQLLGRIEYDEEHTGPKVIVDGRRYSWEELGRMLLTYEGFQIKIETTDPTGEIE</sequence>
<dbReference type="RefSeq" id="WP_188377526.1">
    <property type="nucleotide sequence ID" value="NZ_BMEL01000002.1"/>
</dbReference>
<protein>
    <submittedName>
        <fullName evidence="4">Uncharacterized protein</fullName>
    </submittedName>
</protein>
<feature type="domain" description="DUF7685" evidence="1">
    <location>
        <begin position="3"/>
        <end position="41"/>
    </location>
</feature>
<dbReference type="InterPro" id="IPR056130">
    <property type="entry name" value="DUF7713"/>
</dbReference>
<evidence type="ECO:0000313" key="5">
    <source>
        <dbReference type="Proteomes" id="UP000660110"/>
    </source>
</evidence>
<feature type="domain" description="DUF7686" evidence="2">
    <location>
        <begin position="46"/>
        <end position="112"/>
    </location>
</feature>